<dbReference type="Proteomes" id="UP000308802">
    <property type="component" value="Unassembled WGS sequence"/>
</dbReference>
<dbReference type="InterPro" id="IPR002156">
    <property type="entry name" value="RNaseH_domain"/>
</dbReference>
<evidence type="ECO:0000259" key="4">
    <source>
        <dbReference type="PROSITE" id="PS50878"/>
    </source>
</evidence>
<evidence type="ECO:0000256" key="1">
    <source>
        <dbReference type="PROSITE-ProRule" id="PRU00047"/>
    </source>
</evidence>
<feature type="region of interest" description="Disordered" evidence="2">
    <location>
        <begin position="889"/>
        <end position="923"/>
    </location>
</feature>
<accession>A0A4S8YZJ2</accession>
<feature type="compositionally biased region" description="Polar residues" evidence="2">
    <location>
        <begin position="119"/>
        <end position="147"/>
    </location>
</feature>
<feature type="compositionally biased region" description="Basic and acidic residues" evidence="2">
    <location>
        <begin position="890"/>
        <end position="923"/>
    </location>
</feature>
<evidence type="ECO:0000313" key="8">
    <source>
        <dbReference type="Proteomes" id="UP000308802"/>
    </source>
</evidence>
<keyword evidence="1" id="KW-0479">Metal-binding</keyword>
<evidence type="ECO:0000259" key="3">
    <source>
        <dbReference type="PROSITE" id="PS50158"/>
    </source>
</evidence>
<dbReference type="SUPFAM" id="SSF56672">
    <property type="entry name" value="DNA/RNA polymerases"/>
    <property type="match status" value="1"/>
</dbReference>
<dbReference type="Gene3D" id="3.30.420.10">
    <property type="entry name" value="Ribonuclease H-like superfamily/Ribonuclease H"/>
    <property type="match status" value="1"/>
</dbReference>
<dbReference type="InterPro" id="IPR001878">
    <property type="entry name" value="Znf_CCHC"/>
</dbReference>
<dbReference type="InterPro" id="IPR005135">
    <property type="entry name" value="Endo/exonuclease/phosphatase"/>
</dbReference>
<dbReference type="EMBL" id="QZAL01000231">
    <property type="protein sequence ID" value="THW32831.1"/>
    <property type="molecule type" value="Genomic_DNA"/>
</dbReference>
<evidence type="ECO:0000313" key="6">
    <source>
        <dbReference type="EMBL" id="THW32831.1"/>
    </source>
</evidence>
<feature type="compositionally biased region" description="Low complexity" evidence="2">
    <location>
        <begin position="462"/>
        <end position="475"/>
    </location>
</feature>
<reference evidence="8 9" key="1">
    <citation type="submission" date="2018-10" db="EMBL/GenBank/DDBJ databases">
        <title>Fifty Aureobasidium pullulans genomes reveal a recombining polyextremotolerant generalist.</title>
        <authorList>
            <person name="Gostincar C."/>
            <person name="Turk M."/>
            <person name="Zajc J."/>
            <person name="Gunde-Cimerman N."/>
        </authorList>
    </citation>
    <scope>NUCLEOTIDE SEQUENCE [LARGE SCALE GENOMIC DNA]</scope>
    <source>
        <strain evidence="7 8">EXF-10659</strain>
        <strain evidence="6 9">EXF-11013</strain>
    </source>
</reference>
<feature type="domain" description="Reverse transcriptase" evidence="4">
    <location>
        <begin position="1045"/>
        <end position="1318"/>
    </location>
</feature>
<dbReference type="GO" id="GO:0003676">
    <property type="term" value="F:nucleic acid binding"/>
    <property type="evidence" value="ECO:0007669"/>
    <property type="project" value="InterPro"/>
</dbReference>
<evidence type="ECO:0000256" key="2">
    <source>
        <dbReference type="SAM" id="MobiDB-lite"/>
    </source>
</evidence>
<name>A0A4S8YZJ2_AURPU</name>
<dbReference type="CDD" id="cd01650">
    <property type="entry name" value="RT_nLTR_like"/>
    <property type="match status" value="1"/>
</dbReference>
<gene>
    <name evidence="7" type="ORF">D6D19_10408</name>
    <name evidence="6" type="ORF">D6D22_09416</name>
</gene>
<feature type="region of interest" description="Disordered" evidence="2">
    <location>
        <begin position="411"/>
        <end position="437"/>
    </location>
</feature>
<feature type="domain" description="RNase H type-1" evidence="5">
    <location>
        <begin position="1530"/>
        <end position="1664"/>
    </location>
</feature>
<keyword evidence="1" id="KW-0862">Zinc</keyword>
<dbReference type="PANTHER" id="PTHR33481:SF1">
    <property type="entry name" value="ENDONUCLEASE_EXONUCLEASE_PHOSPHATASE DOMAIN-CONTAINING PROTEIN-RELATED"/>
    <property type="match status" value="1"/>
</dbReference>
<feature type="domain" description="CCHC-type" evidence="3">
    <location>
        <begin position="339"/>
        <end position="354"/>
    </location>
</feature>
<feature type="region of interest" description="Disordered" evidence="2">
    <location>
        <begin position="457"/>
        <end position="480"/>
    </location>
</feature>
<feature type="region of interest" description="Disordered" evidence="2">
    <location>
        <begin position="515"/>
        <end position="535"/>
    </location>
</feature>
<dbReference type="InterPro" id="IPR012337">
    <property type="entry name" value="RNaseH-like_sf"/>
</dbReference>
<dbReference type="Proteomes" id="UP000310687">
    <property type="component" value="Unassembled WGS sequence"/>
</dbReference>
<proteinExistence type="predicted"/>
<dbReference type="SUPFAM" id="SSF53098">
    <property type="entry name" value="Ribonuclease H-like"/>
    <property type="match status" value="1"/>
</dbReference>
<dbReference type="InterPro" id="IPR036397">
    <property type="entry name" value="RNaseH_sf"/>
</dbReference>
<dbReference type="PROSITE" id="PS50879">
    <property type="entry name" value="RNASE_H_1"/>
    <property type="match status" value="1"/>
</dbReference>
<feature type="region of interest" description="Disordered" evidence="2">
    <location>
        <begin position="485"/>
        <end position="504"/>
    </location>
</feature>
<dbReference type="InterPro" id="IPR036691">
    <property type="entry name" value="Endo/exonu/phosph_ase_sf"/>
</dbReference>
<dbReference type="GO" id="GO:0004523">
    <property type="term" value="F:RNA-DNA hybrid ribonuclease activity"/>
    <property type="evidence" value="ECO:0007669"/>
    <property type="project" value="InterPro"/>
</dbReference>
<feature type="region of interest" description="Disordered" evidence="2">
    <location>
        <begin position="1"/>
        <end position="26"/>
    </location>
</feature>
<sequence length="1848" mass="206074">MGTQVTAGAGWPEVGERDPNPRAHGRKIQSEINAVLERARAATGKGRSTAIPRAKIVPLLESVLDYIGKGPAEAQGGMHPQATTKDDLDAFAAKILAAVSVQPQVSPTASWARRSYSDALSSGTPQSIPQSALSRMTSTSAAPISSRQAREVRVKTNFSNQQRTRPGHSRTSKEVVNMANAGIDRAGLYQGQPGIYAIEMATVQPSGDYLLLAKDAATAERLIKNGPKWVTSLGGNAEVITPTYGVIAMNIPASTFNPQDQQQMKQMLVGSNPQLLKGHEINHMDWHKKPKPGSDTGSIVISFLTKEGANAAIAAKVIAWEYNEKRTFKYSRACKTLQCFKCYEYGHTTRSCSNTEKCGHCAEEHLTKDCPAPAGTKICALCKGPHKAWDRSCKYGKKEMERVAMEIEKVRQQPYYPEDPAISPGPSERGSERGSVVSFASQEREEVMGDAPTPAEAAAMTSNASQIASSMASQSSRERNPALTSILKNGRTPQRARAKAGKTQLAGISPNVVKKRVFGPPATNPPREERQSEPGSDAIIVVDQANSQRSSPPLPDETTWNYNVGRRYEVMAELLRRQETVHMDIIAIQEPWINPHNGNTHNPAKNLFHTVLPDTEERPRVCLYVNRALNIQKLKAHSYESRDIISITIDADVPIVIHNIYNPITDGSPPNPRYQGIPGNSVIPTLDQALHTYREYEQITMGDFNLQHPDWTGQTERASPNNYTASLRNIFSRTGSVQCLPAGTITRPPDRLGQVGTTIDLVWATERARHAIQKCEVQPDMDCDSDHLPIETTLDLRPPQRAHEMRRNYKAMNLQKLRDKVCKNLQQSHPLRTQAQIDTQTEHIATTITEAIDEATPQVRVHITYTRKEYSLEASAAIKECRRARRRWQRQMDQHSKKELNAARRKKATEISRSNRHEHRERVAQVDSPEALWKLARWVRNKDNTKPVFTPNLRYQGRTIQDWRQKAGAFAETFFPPPPEADMSDTIGYEYPQPAPCPDITEEEVLETIRQTAGNKAPGPDQIPNKVLKVVGDIIAEPLQNLFNACMALQHCPQHFKHSTTVVIPKPGKPSHKETKAYRPIALMNTIGKVLDSVLAKRLQYYAEQYHLLPRNHTGGRKATSSEHALHLLIEKIHAAWSKGKVASLLLLDVTGAFDNVSHARLIHNLRKRHIHPMIVGWIGSYLRERTTEIRLSEGTTDPIPANTGIPQGSPLSPILYLFYNADLLDIGGVHDLVIGFIDDTSILVTGNTKGENVGALQDIHKKAEDWARRTGSVFAPQKYEMIHFANGRKDQEDEAPLVLPTATVRPRKTAKLLGVILDKKLTGLPHAEHLREKAKVSIRGIQAIAGSTWGITLQQGVQLYKATILPKLAYASSTWFRNNPEHGHKKSTAEILRIIQGIQKDALKLATGAWKSTALSALEVETNTLPIDLYLQQRNENALHRIRGSPIYGNIAEARTGNPTLRTKRSPLQHLEELCLARNQITGQPQEEVEPMYTNTAEPWWDPPETHTADTKAGAIRLHKTQIHRLKRKTTHAAIYTDGSEIQGQVGAAAWCPGAGRNLTRYLGDNTQSTVYSAELVGIELALQIAQELEGCNGVTIFTDNQAAIQAIAHPAISSGQYITHRVIREIERARRKGIEPTIQWTPSHKGIPGNEEVDLLANQAAGWDPNTRQTRPELRAIPYRRYTLRSAKKRESKDRAKRKWGEKWQSHPHGRTYYPYAPLPHKSHVTAHGDRKKAVSSVIVQMKTGKIGLNSYLHGIRPDEVTTDRCRGCLTQRETLHHVLLDCSSYRMRRREYWPEGTPYSLKEILTNAQKTVTAARLILSLSLLNQFSWVKKRILTTPDTVQSQN</sequence>
<dbReference type="Pfam" id="PF14529">
    <property type="entry name" value="Exo_endo_phos_2"/>
    <property type="match status" value="1"/>
</dbReference>
<evidence type="ECO:0008006" key="10">
    <source>
        <dbReference type="Google" id="ProtNLM"/>
    </source>
</evidence>
<dbReference type="PANTHER" id="PTHR33481">
    <property type="entry name" value="REVERSE TRANSCRIPTASE"/>
    <property type="match status" value="1"/>
</dbReference>
<organism evidence="7 8">
    <name type="scientific">Aureobasidium pullulans</name>
    <name type="common">Black yeast</name>
    <name type="synonym">Pullularia pullulans</name>
    <dbReference type="NCBI Taxonomy" id="5580"/>
    <lineage>
        <taxon>Eukaryota</taxon>
        <taxon>Fungi</taxon>
        <taxon>Dikarya</taxon>
        <taxon>Ascomycota</taxon>
        <taxon>Pezizomycotina</taxon>
        <taxon>Dothideomycetes</taxon>
        <taxon>Dothideomycetidae</taxon>
        <taxon>Dothideales</taxon>
        <taxon>Saccotheciaceae</taxon>
        <taxon>Aureobasidium</taxon>
    </lineage>
</organism>
<evidence type="ECO:0000313" key="9">
    <source>
        <dbReference type="Proteomes" id="UP000310687"/>
    </source>
</evidence>
<comment type="caution">
    <text evidence="7">The sequence shown here is derived from an EMBL/GenBank/DDBJ whole genome shotgun (WGS) entry which is preliminary data.</text>
</comment>
<dbReference type="InterPro" id="IPR000477">
    <property type="entry name" value="RT_dom"/>
</dbReference>
<keyword evidence="1" id="KW-0863">Zinc-finger</keyword>
<evidence type="ECO:0000313" key="7">
    <source>
        <dbReference type="EMBL" id="THW58421.1"/>
    </source>
</evidence>
<dbReference type="PROSITE" id="PS50158">
    <property type="entry name" value="ZF_CCHC"/>
    <property type="match status" value="1"/>
</dbReference>
<dbReference type="Pfam" id="PF00075">
    <property type="entry name" value="RNase_H"/>
    <property type="match status" value="1"/>
</dbReference>
<dbReference type="SUPFAM" id="SSF56219">
    <property type="entry name" value="DNase I-like"/>
    <property type="match status" value="1"/>
</dbReference>
<dbReference type="PROSITE" id="PS50878">
    <property type="entry name" value="RT_POL"/>
    <property type="match status" value="1"/>
</dbReference>
<dbReference type="CDD" id="cd09276">
    <property type="entry name" value="Rnase_HI_RT_non_LTR"/>
    <property type="match status" value="1"/>
</dbReference>
<dbReference type="InterPro" id="IPR043502">
    <property type="entry name" value="DNA/RNA_pol_sf"/>
</dbReference>
<dbReference type="GO" id="GO:0008270">
    <property type="term" value="F:zinc ion binding"/>
    <property type="evidence" value="ECO:0007669"/>
    <property type="project" value="UniProtKB-KW"/>
</dbReference>
<dbReference type="EMBL" id="QZAO01000775">
    <property type="protein sequence ID" value="THW58421.1"/>
    <property type="molecule type" value="Genomic_DNA"/>
</dbReference>
<dbReference type="Pfam" id="PF00078">
    <property type="entry name" value="RVT_1"/>
    <property type="match status" value="1"/>
</dbReference>
<dbReference type="Gene3D" id="3.60.10.10">
    <property type="entry name" value="Endonuclease/exonuclease/phosphatase"/>
    <property type="match status" value="1"/>
</dbReference>
<feature type="region of interest" description="Disordered" evidence="2">
    <location>
        <begin position="119"/>
        <end position="171"/>
    </location>
</feature>
<protein>
    <recommendedName>
        <fullName evidence="10">Reverse transcriptase</fullName>
    </recommendedName>
</protein>
<evidence type="ECO:0000259" key="5">
    <source>
        <dbReference type="PROSITE" id="PS50879"/>
    </source>
</evidence>